<accession>A0AAP0I4P2</accession>
<comment type="caution">
    <text evidence="2">The sequence shown here is derived from an EMBL/GenBank/DDBJ whole genome shotgun (WGS) entry which is preliminary data.</text>
</comment>
<organism evidence="2 3">
    <name type="scientific">Stephania yunnanensis</name>
    <dbReference type="NCBI Taxonomy" id="152371"/>
    <lineage>
        <taxon>Eukaryota</taxon>
        <taxon>Viridiplantae</taxon>
        <taxon>Streptophyta</taxon>
        <taxon>Embryophyta</taxon>
        <taxon>Tracheophyta</taxon>
        <taxon>Spermatophyta</taxon>
        <taxon>Magnoliopsida</taxon>
        <taxon>Ranunculales</taxon>
        <taxon>Menispermaceae</taxon>
        <taxon>Menispermoideae</taxon>
        <taxon>Cissampelideae</taxon>
        <taxon>Stephania</taxon>
    </lineage>
</organism>
<evidence type="ECO:0000256" key="1">
    <source>
        <dbReference type="SAM" id="MobiDB-lite"/>
    </source>
</evidence>
<keyword evidence="3" id="KW-1185">Reference proteome</keyword>
<feature type="region of interest" description="Disordered" evidence="1">
    <location>
        <begin position="46"/>
        <end position="70"/>
    </location>
</feature>
<dbReference type="AlphaFoldDB" id="A0AAP0I4P2"/>
<dbReference type="Proteomes" id="UP001420932">
    <property type="component" value="Unassembled WGS sequence"/>
</dbReference>
<reference evidence="2 3" key="1">
    <citation type="submission" date="2024-01" db="EMBL/GenBank/DDBJ databases">
        <title>Genome assemblies of Stephania.</title>
        <authorList>
            <person name="Yang L."/>
        </authorList>
    </citation>
    <scope>NUCLEOTIDE SEQUENCE [LARGE SCALE GENOMIC DNA]</scope>
    <source>
        <strain evidence="2">YNDBR</strain>
        <tissue evidence="2">Leaf</tissue>
    </source>
</reference>
<dbReference type="EMBL" id="JBBNAF010000010">
    <property type="protein sequence ID" value="KAK9108571.1"/>
    <property type="molecule type" value="Genomic_DNA"/>
</dbReference>
<evidence type="ECO:0000313" key="3">
    <source>
        <dbReference type="Proteomes" id="UP001420932"/>
    </source>
</evidence>
<sequence length="70" mass="7683">MERVQQLSPVMLNTSIYVESYYNSQCVDDVEVMALGYVLGKGGGGLGDFAEEDDGGDDYNRDDGEHEEEA</sequence>
<proteinExistence type="predicted"/>
<gene>
    <name evidence="2" type="ORF">Syun_024582</name>
</gene>
<protein>
    <submittedName>
        <fullName evidence="2">Uncharacterized protein</fullName>
    </submittedName>
</protein>
<evidence type="ECO:0000313" key="2">
    <source>
        <dbReference type="EMBL" id="KAK9108571.1"/>
    </source>
</evidence>
<name>A0AAP0I4P2_9MAGN</name>